<gene>
    <name evidence="2" type="ORF">FGG15_10590</name>
</gene>
<protein>
    <recommendedName>
        <fullName evidence="1">GH29D-like beta-sandwich domain-containing protein</fullName>
    </recommendedName>
</protein>
<dbReference type="PROSITE" id="PS51257">
    <property type="entry name" value="PROKAR_LIPOPROTEIN"/>
    <property type="match status" value="1"/>
</dbReference>
<dbReference type="InterPro" id="IPR059177">
    <property type="entry name" value="GH29D-like_dom"/>
</dbReference>
<evidence type="ECO:0000313" key="3">
    <source>
        <dbReference type="Proteomes" id="UP000751614"/>
    </source>
</evidence>
<dbReference type="Pfam" id="PF13290">
    <property type="entry name" value="CHB_HEX_C_1"/>
    <property type="match status" value="1"/>
</dbReference>
<dbReference type="RefSeq" id="WP_138836036.1">
    <property type="nucleotide sequence ID" value="NZ_VCNI01000002.1"/>
</dbReference>
<proteinExistence type="predicted"/>
<organism evidence="2 3">
    <name type="scientific">Flagellimonas algicola</name>
    <dbReference type="NCBI Taxonomy" id="2583815"/>
    <lineage>
        <taxon>Bacteria</taxon>
        <taxon>Pseudomonadati</taxon>
        <taxon>Bacteroidota</taxon>
        <taxon>Flavobacteriia</taxon>
        <taxon>Flavobacteriales</taxon>
        <taxon>Flavobacteriaceae</taxon>
        <taxon>Flagellimonas</taxon>
    </lineage>
</organism>
<reference evidence="2 3" key="1">
    <citation type="submission" date="2019-05" db="EMBL/GenBank/DDBJ databases">
        <title>Flagellimonas sp. AsT0115, sp. nov., isolated from a marine red algae, Asparagopsis taxiformis.</title>
        <authorList>
            <person name="Kim J."/>
            <person name="Jeong S.E."/>
            <person name="Jeon C.O."/>
        </authorList>
    </citation>
    <scope>NUCLEOTIDE SEQUENCE [LARGE SCALE GENOMIC DNA]</scope>
    <source>
        <strain evidence="2 3">AsT0115</strain>
    </source>
</reference>
<dbReference type="EMBL" id="VCNI01000002">
    <property type="protein sequence ID" value="TMU54648.1"/>
    <property type="molecule type" value="Genomic_DNA"/>
</dbReference>
<evidence type="ECO:0000259" key="1">
    <source>
        <dbReference type="Pfam" id="PF13290"/>
    </source>
</evidence>
<accession>A0ABY2WIW0</accession>
<feature type="domain" description="GH29D-like beta-sandwich" evidence="1">
    <location>
        <begin position="67"/>
        <end position="116"/>
    </location>
</feature>
<evidence type="ECO:0000313" key="2">
    <source>
        <dbReference type="EMBL" id="TMU54648.1"/>
    </source>
</evidence>
<keyword evidence="3" id="KW-1185">Reference proteome</keyword>
<name>A0ABY2WIW0_9FLAO</name>
<sequence>MTRQKLVATLYSWTKSNSLSVLLMALLFTGIASCKSEKTTFLSTNEVQLAPPSIQVDSALFIHSALVQVQLAENGSTLRYSLDGNPVNESSAAYTQAVELLNSAEVRVRAYHPQFTASEERTIRVRKLTHDISQAWVELEPQPNTSYPGNGASSLTDGQKGSVNFRQGGYWLGFQENQIGVKMKLDADFSPRKIILSMLQDHGSWIFLPHAVQVHSNGKIVGSKEMTNSSVSGDKQLQYIEIPVSLDNNQEFTISIHPLQKIPDWHPGKGTLPWTFIDEIIIE</sequence>
<dbReference type="Proteomes" id="UP000751614">
    <property type="component" value="Unassembled WGS sequence"/>
</dbReference>
<comment type="caution">
    <text evidence="2">The sequence shown here is derived from an EMBL/GenBank/DDBJ whole genome shotgun (WGS) entry which is preliminary data.</text>
</comment>